<dbReference type="SUPFAM" id="SSF89009">
    <property type="entry name" value="GAT-like domain"/>
    <property type="match status" value="1"/>
</dbReference>
<feature type="compositionally biased region" description="Acidic residues" evidence="2">
    <location>
        <begin position="458"/>
        <end position="473"/>
    </location>
</feature>
<feature type="compositionally biased region" description="Polar residues" evidence="2">
    <location>
        <begin position="248"/>
        <end position="258"/>
    </location>
</feature>
<dbReference type="InterPro" id="IPR002014">
    <property type="entry name" value="VHS_dom"/>
</dbReference>
<organism evidence="4 5">
    <name type="scientific">Lachnellula occidentalis</name>
    <dbReference type="NCBI Taxonomy" id="215460"/>
    <lineage>
        <taxon>Eukaryota</taxon>
        <taxon>Fungi</taxon>
        <taxon>Dikarya</taxon>
        <taxon>Ascomycota</taxon>
        <taxon>Pezizomycotina</taxon>
        <taxon>Leotiomycetes</taxon>
        <taxon>Helotiales</taxon>
        <taxon>Lachnaceae</taxon>
        <taxon>Lachnellula</taxon>
    </lineage>
</organism>
<evidence type="ECO:0000259" key="3">
    <source>
        <dbReference type="PROSITE" id="PS50179"/>
    </source>
</evidence>
<dbReference type="Gene3D" id="1.20.58.160">
    <property type="match status" value="1"/>
</dbReference>
<feature type="compositionally biased region" description="Basic and acidic residues" evidence="2">
    <location>
        <begin position="212"/>
        <end position="221"/>
    </location>
</feature>
<comment type="subunit">
    <text evidence="1">Component of the ESCRT-0 complex composed of HSE1 and VPS27.</text>
</comment>
<dbReference type="Pfam" id="PF00790">
    <property type="entry name" value="VHS"/>
    <property type="match status" value="1"/>
</dbReference>
<reference evidence="4 5" key="1">
    <citation type="submission" date="2018-05" db="EMBL/GenBank/DDBJ databases">
        <title>Genome sequencing and assembly of the regulated plant pathogen Lachnellula willkommii and related sister species for the development of diagnostic species identification markers.</title>
        <authorList>
            <person name="Giroux E."/>
            <person name="Bilodeau G."/>
        </authorList>
    </citation>
    <scope>NUCLEOTIDE SEQUENCE [LARGE SCALE GENOMIC DNA]</scope>
    <source>
        <strain evidence="4 5">CBS 160.35</strain>
    </source>
</reference>
<dbReference type="OrthoDB" id="10068368at2759"/>
<dbReference type="CDD" id="cd16980">
    <property type="entry name" value="VHS_Lsb5"/>
    <property type="match status" value="1"/>
</dbReference>
<comment type="caution">
    <text evidence="4">The sequence shown here is derived from an EMBL/GenBank/DDBJ whole genome shotgun (WGS) entry which is preliminary data.</text>
</comment>
<dbReference type="CDD" id="cd14232">
    <property type="entry name" value="GAT_LSB5"/>
    <property type="match status" value="1"/>
</dbReference>
<feature type="compositionally biased region" description="Low complexity" evidence="2">
    <location>
        <begin position="259"/>
        <end position="270"/>
    </location>
</feature>
<dbReference type="InterPro" id="IPR038425">
    <property type="entry name" value="GAT_sf"/>
</dbReference>
<evidence type="ECO:0000256" key="2">
    <source>
        <dbReference type="SAM" id="MobiDB-lite"/>
    </source>
</evidence>
<feature type="domain" description="VHS" evidence="3">
    <location>
        <begin position="81"/>
        <end position="210"/>
    </location>
</feature>
<evidence type="ECO:0000313" key="4">
    <source>
        <dbReference type="EMBL" id="TVY33825.1"/>
    </source>
</evidence>
<dbReference type="Proteomes" id="UP000443090">
    <property type="component" value="Unassembled WGS sequence"/>
</dbReference>
<dbReference type="PROSITE" id="PS50179">
    <property type="entry name" value="VHS"/>
    <property type="match status" value="1"/>
</dbReference>
<keyword evidence="5" id="KW-1185">Reference proteome</keyword>
<dbReference type="GO" id="GO:0051666">
    <property type="term" value="P:actin cortical patch localization"/>
    <property type="evidence" value="ECO:0007669"/>
    <property type="project" value="TreeGrafter"/>
</dbReference>
<dbReference type="GO" id="GO:0007015">
    <property type="term" value="P:actin filament organization"/>
    <property type="evidence" value="ECO:0007669"/>
    <property type="project" value="InterPro"/>
</dbReference>
<evidence type="ECO:0000313" key="5">
    <source>
        <dbReference type="Proteomes" id="UP000443090"/>
    </source>
</evidence>
<protein>
    <submittedName>
        <fullName evidence="4">Protein lsb5</fullName>
    </submittedName>
</protein>
<dbReference type="GO" id="GO:0007034">
    <property type="term" value="P:vacuolar transport"/>
    <property type="evidence" value="ECO:0007669"/>
    <property type="project" value="UniProtKB-ARBA"/>
</dbReference>
<dbReference type="GO" id="GO:0030479">
    <property type="term" value="C:actin cortical patch"/>
    <property type="evidence" value="ECO:0007669"/>
    <property type="project" value="TreeGrafter"/>
</dbReference>
<dbReference type="GO" id="GO:0035091">
    <property type="term" value="F:phosphatidylinositol binding"/>
    <property type="evidence" value="ECO:0007669"/>
    <property type="project" value="InterPro"/>
</dbReference>
<dbReference type="InterPro" id="IPR045007">
    <property type="entry name" value="LSB5"/>
</dbReference>
<dbReference type="GO" id="GO:0043130">
    <property type="term" value="F:ubiquitin binding"/>
    <property type="evidence" value="ECO:0007669"/>
    <property type="project" value="InterPro"/>
</dbReference>
<dbReference type="InterPro" id="IPR008942">
    <property type="entry name" value="ENTH_VHS"/>
</dbReference>
<feature type="compositionally biased region" description="Basic and acidic residues" evidence="2">
    <location>
        <begin position="474"/>
        <end position="492"/>
    </location>
</feature>
<feature type="region of interest" description="Disordered" evidence="2">
    <location>
        <begin position="427"/>
        <end position="492"/>
    </location>
</feature>
<feature type="compositionally biased region" description="Pro residues" evidence="2">
    <location>
        <begin position="439"/>
        <end position="456"/>
    </location>
</feature>
<sequence>MIPFCPYDLDVNLLQPVRSKLACRAKEEIGVRGATTGSYDVKTPALNWSNRKLFKGVAKLTLRFIHQKKPYSAVTVAVENLTSEQYEEDDFSGIPDLVEAIKLQSTGPAEAARAIRKKLKYGNVHRQIRALNLLDGLIQNAGARFQATFADEMLLERLRVCGTSDLSDPLVKDKCKELFRSWAAEYKNVRGLERIAALYKELPRRKQVVTQDRSKVLRETEQNPFEDDEDEVPPPAPAPAPASAPGHSRNTSLSQLGQSSRNSGSFFSPSAPVTAAKKAAKKDKDRKSGKKKNKPFNLEAEKDTMKNCIAEASVASTNLLNALRLINREMEQISENQAAVHHFENCKLLRRKILRYIQHVEAEQWLGALLHANDELVTALMTFEQLDRSIDADSDSDDELAEQANLYNKFTSSGKGKENDVSQHFAGLQIDRKGSSPEQRPPAPPRPAQPPPPPPAADEGDDYPSENEDEDDPFADRNELGTPAVEKDEPRW</sequence>
<accession>A0A8H8RF77</accession>
<feature type="compositionally biased region" description="Pro residues" evidence="2">
    <location>
        <begin position="233"/>
        <end position="242"/>
    </location>
</feature>
<dbReference type="SMART" id="SM00288">
    <property type="entry name" value="VHS"/>
    <property type="match status" value="1"/>
</dbReference>
<gene>
    <name evidence="4" type="primary">lsb5</name>
    <name evidence="4" type="ORF">LOCC1_G008720</name>
</gene>
<name>A0A8H8RF77_9HELO</name>
<dbReference type="GO" id="GO:0006897">
    <property type="term" value="P:endocytosis"/>
    <property type="evidence" value="ECO:0007669"/>
    <property type="project" value="InterPro"/>
</dbReference>
<feature type="region of interest" description="Disordered" evidence="2">
    <location>
        <begin position="209"/>
        <end position="299"/>
    </location>
</feature>
<dbReference type="EMBL" id="QGMI01001293">
    <property type="protein sequence ID" value="TVY33825.1"/>
    <property type="molecule type" value="Genomic_DNA"/>
</dbReference>
<dbReference type="AlphaFoldDB" id="A0A8H8RF77"/>
<dbReference type="PANTHER" id="PTHR47789">
    <property type="entry name" value="LAS SEVENTEEN-BINDING PROTEIN 5"/>
    <property type="match status" value="1"/>
</dbReference>
<proteinExistence type="predicted"/>
<dbReference type="PANTHER" id="PTHR47789:SF1">
    <property type="entry name" value="LAS SEVENTEEN-BINDING PROTEIN 5"/>
    <property type="match status" value="1"/>
</dbReference>
<evidence type="ECO:0000256" key="1">
    <source>
        <dbReference type="ARBA" id="ARBA00011446"/>
    </source>
</evidence>
<dbReference type="Gene3D" id="1.25.40.90">
    <property type="match status" value="1"/>
</dbReference>
<dbReference type="SUPFAM" id="SSF48464">
    <property type="entry name" value="ENTH/VHS domain"/>
    <property type="match status" value="1"/>
</dbReference>
<dbReference type="InterPro" id="IPR044103">
    <property type="entry name" value="GAT_LSB5"/>
</dbReference>